<keyword evidence="2" id="KW-1185">Reference proteome</keyword>
<dbReference type="RefSeq" id="WP_307228850.1">
    <property type="nucleotide sequence ID" value="NZ_JAUSTT010000009.1"/>
</dbReference>
<proteinExistence type="predicted"/>
<evidence type="ECO:0008006" key="3">
    <source>
        <dbReference type="Google" id="ProtNLM"/>
    </source>
</evidence>
<gene>
    <name evidence="1" type="ORF">J2S08_001866</name>
</gene>
<evidence type="ECO:0000313" key="2">
    <source>
        <dbReference type="Proteomes" id="UP001223586"/>
    </source>
</evidence>
<organism evidence="1 2">
    <name type="scientific">Bacillus chungangensis</name>
    <dbReference type="NCBI Taxonomy" id="587633"/>
    <lineage>
        <taxon>Bacteria</taxon>
        <taxon>Bacillati</taxon>
        <taxon>Bacillota</taxon>
        <taxon>Bacilli</taxon>
        <taxon>Bacillales</taxon>
        <taxon>Bacillaceae</taxon>
        <taxon>Bacillus</taxon>
    </lineage>
</organism>
<name>A0ABT9WS44_9BACI</name>
<protein>
    <recommendedName>
        <fullName evidence="3">YozE SAM-like domain-containing protein</fullName>
    </recommendedName>
</protein>
<accession>A0ABT9WS44</accession>
<evidence type="ECO:0000313" key="1">
    <source>
        <dbReference type="EMBL" id="MDQ0176030.1"/>
    </source>
</evidence>
<comment type="caution">
    <text evidence="1">The sequence shown here is derived from an EMBL/GenBank/DDBJ whole genome shotgun (WGS) entry which is preliminary data.</text>
</comment>
<reference evidence="1 2" key="1">
    <citation type="submission" date="2023-07" db="EMBL/GenBank/DDBJ databases">
        <title>Genomic Encyclopedia of Type Strains, Phase IV (KMG-IV): sequencing the most valuable type-strain genomes for metagenomic binning, comparative biology and taxonomic classification.</title>
        <authorList>
            <person name="Goeker M."/>
        </authorList>
    </citation>
    <scope>NUCLEOTIDE SEQUENCE [LARGE SCALE GENOMIC DNA]</scope>
    <source>
        <strain evidence="1 2">DSM 23837</strain>
    </source>
</reference>
<dbReference type="EMBL" id="JAUSTT010000009">
    <property type="protein sequence ID" value="MDQ0176030.1"/>
    <property type="molecule type" value="Genomic_DNA"/>
</dbReference>
<sequence>MYIDTSRGMIHEPVNPINKPLFNFLEKYQPSLDGSRLYDDLIDVYLSQEIDLKEEIEYEPIDRAV</sequence>
<dbReference type="Proteomes" id="UP001223586">
    <property type="component" value="Unassembled WGS sequence"/>
</dbReference>